<organism evidence="1 2">
    <name type="scientific">Stenomitos frigidus AS-A4</name>
    <dbReference type="NCBI Taxonomy" id="2933935"/>
    <lineage>
        <taxon>Bacteria</taxon>
        <taxon>Bacillati</taxon>
        <taxon>Cyanobacteriota</taxon>
        <taxon>Cyanophyceae</taxon>
        <taxon>Leptolyngbyales</taxon>
        <taxon>Leptolyngbyaceae</taxon>
        <taxon>Stenomitos</taxon>
    </lineage>
</organism>
<evidence type="ECO:0008006" key="3">
    <source>
        <dbReference type="Google" id="ProtNLM"/>
    </source>
</evidence>
<comment type="caution">
    <text evidence="1">The sequence shown here is derived from an EMBL/GenBank/DDBJ whole genome shotgun (WGS) entry which is preliminary data.</text>
</comment>
<gene>
    <name evidence="1" type="ORF">NDI38_31185</name>
</gene>
<protein>
    <recommendedName>
        <fullName evidence="3">Transposase</fullName>
    </recommendedName>
</protein>
<dbReference type="Proteomes" id="UP001476950">
    <property type="component" value="Unassembled WGS sequence"/>
</dbReference>
<evidence type="ECO:0000313" key="1">
    <source>
        <dbReference type="EMBL" id="MEP1062838.1"/>
    </source>
</evidence>
<dbReference type="EMBL" id="JAMPLM010000100">
    <property type="protein sequence ID" value="MEP1062838.1"/>
    <property type="molecule type" value="Genomic_DNA"/>
</dbReference>
<name>A0ABV0KUA1_9CYAN</name>
<evidence type="ECO:0000313" key="2">
    <source>
        <dbReference type="Proteomes" id="UP001476950"/>
    </source>
</evidence>
<sequence length="45" mass="5091">MSNQQQHAVIGIDHCVDGVADGFVSFLIQIQSMSFFPSYLERVQF</sequence>
<keyword evidence="2" id="KW-1185">Reference proteome</keyword>
<accession>A0ABV0KUA1</accession>
<reference evidence="1 2" key="1">
    <citation type="submission" date="2022-04" db="EMBL/GenBank/DDBJ databases">
        <title>Positive selection, recombination, and allopatry shape intraspecific diversity of widespread and dominant cyanobacteria.</title>
        <authorList>
            <person name="Wei J."/>
            <person name="Shu W."/>
            <person name="Hu C."/>
        </authorList>
    </citation>
    <scope>NUCLEOTIDE SEQUENCE [LARGE SCALE GENOMIC DNA]</scope>
    <source>
        <strain evidence="1 2">AS-A4</strain>
    </source>
</reference>
<dbReference type="RefSeq" id="WP_190446053.1">
    <property type="nucleotide sequence ID" value="NZ_JAMPLM010000100.1"/>
</dbReference>
<proteinExistence type="predicted"/>